<comment type="caution">
    <text evidence="1">The sequence shown here is derived from an EMBL/GenBank/DDBJ whole genome shotgun (WGS) entry which is preliminary data.</text>
</comment>
<accession>A0ACC2N8N8</accession>
<evidence type="ECO:0000313" key="1">
    <source>
        <dbReference type="EMBL" id="KAJ8667261.1"/>
    </source>
</evidence>
<dbReference type="Proteomes" id="UP001239111">
    <property type="component" value="Chromosome 4"/>
</dbReference>
<gene>
    <name evidence="1" type="ORF">QAD02_008923</name>
</gene>
<sequence>MILIIIGILLLQLAKCHSDIHPRLRRSVGGSPASIAKYPYVVSIRSAGGHICGGTIVSETIVLTASHCILPDTSLDLLYVKAGDVDINYKGSWHKVNQTILHEKYQKLELTGGGNQAINDIALLKLENPIIIDNITTKLVQFFDQNEQVYDFDKGEAVGWGLVPVTVDDLDKKNKSTKNAKKRIQRYPSKLMNVQLDIASNNMCFELTPEADLEDQFCTYSLGRAACLGDSGGPFIVDGRQVGVMSWAGSKCFVGQTYSYFVDVTKYRKWIDEHVKLILEQE</sequence>
<protein>
    <submittedName>
        <fullName evidence="1">Uncharacterized protein</fullName>
    </submittedName>
</protein>
<proteinExistence type="predicted"/>
<keyword evidence="2" id="KW-1185">Reference proteome</keyword>
<name>A0ACC2N8N8_9HYME</name>
<evidence type="ECO:0000313" key="2">
    <source>
        <dbReference type="Proteomes" id="UP001239111"/>
    </source>
</evidence>
<organism evidence="1 2">
    <name type="scientific">Eretmocerus hayati</name>
    <dbReference type="NCBI Taxonomy" id="131215"/>
    <lineage>
        <taxon>Eukaryota</taxon>
        <taxon>Metazoa</taxon>
        <taxon>Ecdysozoa</taxon>
        <taxon>Arthropoda</taxon>
        <taxon>Hexapoda</taxon>
        <taxon>Insecta</taxon>
        <taxon>Pterygota</taxon>
        <taxon>Neoptera</taxon>
        <taxon>Endopterygota</taxon>
        <taxon>Hymenoptera</taxon>
        <taxon>Apocrita</taxon>
        <taxon>Proctotrupomorpha</taxon>
        <taxon>Chalcidoidea</taxon>
        <taxon>Aphelinidae</taxon>
        <taxon>Aphelininae</taxon>
        <taxon>Eretmocerus</taxon>
    </lineage>
</organism>
<dbReference type="EMBL" id="CM056744">
    <property type="protein sequence ID" value="KAJ8667261.1"/>
    <property type="molecule type" value="Genomic_DNA"/>
</dbReference>
<reference evidence="1" key="1">
    <citation type="submission" date="2023-04" db="EMBL/GenBank/DDBJ databases">
        <title>A chromosome-level genome assembly of the parasitoid wasp Eretmocerus hayati.</title>
        <authorList>
            <person name="Zhong Y."/>
            <person name="Liu S."/>
            <person name="Liu Y."/>
        </authorList>
    </citation>
    <scope>NUCLEOTIDE SEQUENCE</scope>
    <source>
        <strain evidence="1">ZJU_SS_LIU_2023</strain>
    </source>
</reference>